<proteinExistence type="predicted"/>
<reference evidence="2" key="1">
    <citation type="journal article" date="2024" name="IScience">
        <title>Strigolactones Initiate the Formation of Haustorium-like Structures in Castilleja.</title>
        <authorList>
            <person name="Buerger M."/>
            <person name="Peterson D."/>
            <person name="Chory J."/>
        </authorList>
    </citation>
    <scope>NUCLEOTIDE SEQUENCE [LARGE SCALE GENOMIC DNA]</scope>
</reference>
<protein>
    <submittedName>
        <fullName evidence="1">Uncharacterized protein</fullName>
    </submittedName>
</protein>
<dbReference type="InterPro" id="IPR016024">
    <property type="entry name" value="ARM-type_fold"/>
</dbReference>
<dbReference type="PANTHER" id="PTHR10997">
    <property type="entry name" value="IMPORTIN-7, 8, 11"/>
    <property type="match status" value="1"/>
</dbReference>
<gene>
    <name evidence="1" type="ORF">CASFOL_008020</name>
</gene>
<dbReference type="AlphaFoldDB" id="A0ABD3DYC1"/>
<sequence length="261" mass="28017">MKVGACRALAQLLPDATPGIIQHHALDLFSSLVDLLENASDETMHLVLETMQAAVAAGHEPQQQPDGLAAGSLDLVTMLVKNAPIDVVKAVYQVSFDPVVRIVLQSTDNSEMQNATHCLAALVACGKQDMLSWFGDSGFTMRSLLDVASRLNVRVAFILGQLNALAEEDPRGVNATHCLAALVACGKQDMLSWFGDSGFTMRSLLDVASRLNVRVAFILGQLNALAEEDPRGVVILSLGQFPLQGIQLILGPLSCRTFRLL</sequence>
<dbReference type="Proteomes" id="UP001632038">
    <property type="component" value="Unassembled WGS sequence"/>
</dbReference>
<keyword evidence="2" id="KW-1185">Reference proteome</keyword>
<organism evidence="1 2">
    <name type="scientific">Castilleja foliolosa</name>
    <dbReference type="NCBI Taxonomy" id="1961234"/>
    <lineage>
        <taxon>Eukaryota</taxon>
        <taxon>Viridiplantae</taxon>
        <taxon>Streptophyta</taxon>
        <taxon>Embryophyta</taxon>
        <taxon>Tracheophyta</taxon>
        <taxon>Spermatophyta</taxon>
        <taxon>Magnoliopsida</taxon>
        <taxon>eudicotyledons</taxon>
        <taxon>Gunneridae</taxon>
        <taxon>Pentapetalae</taxon>
        <taxon>asterids</taxon>
        <taxon>lamiids</taxon>
        <taxon>Lamiales</taxon>
        <taxon>Orobanchaceae</taxon>
        <taxon>Pedicularideae</taxon>
        <taxon>Castillejinae</taxon>
        <taxon>Castilleja</taxon>
    </lineage>
</organism>
<dbReference type="InterPro" id="IPR011989">
    <property type="entry name" value="ARM-like"/>
</dbReference>
<evidence type="ECO:0000313" key="1">
    <source>
        <dbReference type="EMBL" id="KAL3647052.1"/>
    </source>
</evidence>
<dbReference type="EMBL" id="JAVIJP010000009">
    <property type="protein sequence ID" value="KAL3647052.1"/>
    <property type="molecule type" value="Genomic_DNA"/>
</dbReference>
<dbReference type="Gene3D" id="1.25.10.10">
    <property type="entry name" value="Leucine-rich Repeat Variant"/>
    <property type="match status" value="1"/>
</dbReference>
<evidence type="ECO:0000313" key="2">
    <source>
        <dbReference type="Proteomes" id="UP001632038"/>
    </source>
</evidence>
<name>A0ABD3DYC1_9LAMI</name>
<comment type="caution">
    <text evidence="1">The sequence shown here is derived from an EMBL/GenBank/DDBJ whole genome shotgun (WGS) entry which is preliminary data.</text>
</comment>
<accession>A0ABD3DYC1</accession>
<dbReference type="PANTHER" id="PTHR10997:SF9">
    <property type="entry name" value="IMPORTIN-9"/>
    <property type="match status" value="1"/>
</dbReference>
<dbReference type="SUPFAM" id="SSF48371">
    <property type="entry name" value="ARM repeat"/>
    <property type="match status" value="1"/>
</dbReference>